<dbReference type="OrthoDB" id="6656789at2"/>
<feature type="domain" description="Trimeric autotransporter adhesin YadA-like C-terminal membrane anchor" evidence="11">
    <location>
        <begin position="348"/>
        <end position="404"/>
    </location>
</feature>
<feature type="domain" description="Trimeric autotransporter adhesin YadA-like head" evidence="12">
    <location>
        <begin position="220"/>
        <end position="246"/>
    </location>
</feature>
<dbReference type="InterPro" id="IPR011049">
    <property type="entry name" value="Serralysin-like_metalloprot_C"/>
</dbReference>
<keyword evidence="3" id="KW-0813">Transport</keyword>
<dbReference type="InterPro" id="IPR045584">
    <property type="entry name" value="Pilin-like"/>
</dbReference>
<dbReference type="InterPro" id="IPR008640">
    <property type="entry name" value="Adhesin_Head_dom"/>
</dbReference>
<feature type="domain" description="Trimeric autotransporter adhesin YadA-like head" evidence="12">
    <location>
        <begin position="122"/>
        <end position="148"/>
    </location>
</feature>
<dbReference type="GO" id="GO:0009986">
    <property type="term" value="C:cell surface"/>
    <property type="evidence" value="ECO:0007669"/>
    <property type="project" value="UniProtKB-SubCell"/>
</dbReference>
<keyword evidence="8" id="KW-0472">Membrane</keyword>
<feature type="chain" id="PRO_5032686596" evidence="10">
    <location>
        <begin position="29"/>
        <end position="404"/>
    </location>
</feature>
<organism evidence="13 14">
    <name type="scientific">Pontixanthobacter aquaemixtae</name>
    <dbReference type="NCBI Taxonomy" id="1958940"/>
    <lineage>
        <taxon>Bacteria</taxon>
        <taxon>Pseudomonadati</taxon>
        <taxon>Pseudomonadota</taxon>
        <taxon>Alphaproteobacteria</taxon>
        <taxon>Sphingomonadales</taxon>
        <taxon>Erythrobacteraceae</taxon>
        <taxon>Pontixanthobacter</taxon>
    </lineage>
</organism>
<protein>
    <submittedName>
        <fullName evidence="13">Uncharacterized protein</fullName>
    </submittedName>
</protein>
<evidence type="ECO:0000313" key="14">
    <source>
        <dbReference type="Proteomes" id="UP000442714"/>
    </source>
</evidence>
<name>A0A844ZNR8_9SPHN</name>
<dbReference type="Proteomes" id="UP000442714">
    <property type="component" value="Unassembled WGS sequence"/>
</dbReference>
<dbReference type="InterPro" id="IPR005594">
    <property type="entry name" value="YadA_C"/>
</dbReference>
<evidence type="ECO:0000256" key="1">
    <source>
        <dbReference type="ARBA" id="ARBA00004241"/>
    </source>
</evidence>
<sequence>MIKQFSKPIAAVLLAGSATIAFSSPAAATECILDTNDNGVADPLDTDGLATSDNPTALACGVVAEANGIDALAVGTDSSANGNSTTAVGGESVATGPGATAIGWRAMATAERAQAFGHLATAQGIRSLAVGENADAQTDFSTAIGNESIANGIDALAIGDTANATGNSTTAVGGESVATGPGATAFGWRSGANAERATALGHLAQADGVRSVAVGEAAGAGADGAIAIGNEASADGVDSIAIGNGATATNDGQVVIANLGTSTASQMGPISVVTADQNGTLGLTTGLASNAAVSANSANITALQTLTANQSARIDDLFGRTAANSAAIDRANEGVAMALAMESPMLPPGTSFALSGGVGYFENQGAGTIAMTVRAGENAAFSAGVGVGFDSGEVGARGGFQVAW</sequence>
<dbReference type="Pfam" id="PF03895">
    <property type="entry name" value="YadA_anchor"/>
    <property type="match status" value="1"/>
</dbReference>
<evidence type="ECO:0000256" key="9">
    <source>
        <dbReference type="ARBA" id="ARBA00023237"/>
    </source>
</evidence>
<dbReference type="GO" id="GO:0015031">
    <property type="term" value="P:protein transport"/>
    <property type="evidence" value="ECO:0007669"/>
    <property type="project" value="UniProtKB-KW"/>
</dbReference>
<dbReference type="GO" id="GO:0009279">
    <property type="term" value="C:cell outer membrane"/>
    <property type="evidence" value="ECO:0007669"/>
    <property type="project" value="UniProtKB-SubCell"/>
</dbReference>
<feature type="domain" description="Trimeric autotransporter adhesin YadA-like head" evidence="12">
    <location>
        <begin position="164"/>
        <end position="190"/>
    </location>
</feature>
<proteinExistence type="predicted"/>
<evidence type="ECO:0000256" key="3">
    <source>
        <dbReference type="ARBA" id="ARBA00022448"/>
    </source>
</evidence>
<dbReference type="CDD" id="cd12820">
    <property type="entry name" value="LbR_YadA-like"/>
    <property type="match status" value="1"/>
</dbReference>
<feature type="domain" description="Trimeric autotransporter adhesin YadA-like head" evidence="12">
    <location>
        <begin position="192"/>
        <end position="215"/>
    </location>
</feature>
<dbReference type="RefSeq" id="WP_160602799.1">
    <property type="nucleotide sequence ID" value="NZ_WTYX01000001.1"/>
</dbReference>
<evidence type="ECO:0000259" key="12">
    <source>
        <dbReference type="Pfam" id="PF05658"/>
    </source>
</evidence>
<keyword evidence="9" id="KW-0998">Cell outer membrane</keyword>
<keyword evidence="6 10" id="KW-0732">Signal</keyword>
<dbReference type="Pfam" id="PF05658">
    <property type="entry name" value="YadA_head"/>
    <property type="match status" value="6"/>
</dbReference>
<comment type="caution">
    <text evidence="13">The sequence shown here is derived from an EMBL/GenBank/DDBJ whole genome shotgun (WGS) entry which is preliminary data.</text>
</comment>
<dbReference type="AlphaFoldDB" id="A0A844ZNR8"/>
<evidence type="ECO:0000256" key="2">
    <source>
        <dbReference type="ARBA" id="ARBA00004442"/>
    </source>
</evidence>
<evidence type="ECO:0000256" key="4">
    <source>
        <dbReference type="ARBA" id="ARBA00022452"/>
    </source>
</evidence>
<gene>
    <name evidence="13" type="ORF">GRI41_01035</name>
</gene>
<dbReference type="EMBL" id="WTYX01000001">
    <property type="protein sequence ID" value="MXO89398.1"/>
    <property type="molecule type" value="Genomic_DNA"/>
</dbReference>
<dbReference type="Gene3D" id="3.30.1300.30">
    <property type="entry name" value="GSPII I/J protein-like"/>
    <property type="match status" value="1"/>
</dbReference>
<feature type="domain" description="Trimeric autotransporter adhesin YadA-like head" evidence="12">
    <location>
        <begin position="66"/>
        <end position="92"/>
    </location>
</feature>
<evidence type="ECO:0000256" key="8">
    <source>
        <dbReference type="ARBA" id="ARBA00023136"/>
    </source>
</evidence>
<reference evidence="13 14" key="1">
    <citation type="submission" date="2019-12" db="EMBL/GenBank/DDBJ databases">
        <title>Genomic-based taxomic classification of the family Erythrobacteraceae.</title>
        <authorList>
            <person name="Xu L."/>
        </authorList>
    </citation>
    <scope>NUCLEOTIDE SEQUENCE [LARGE SCALE GENOMIC DNA]</scope>
    <source>
        <strain evidence="13 14">KCTC 52763</strain>
    </source>
</reference>
<evidence type="ECO:0000256" key="5">
    <source>
        <dbReference type="ARBA" id="ARBA00022692"/>
    </source>
</evidence>
<evidence type="ECO:0000256" key="6">
    <source>
        <dbReference type="ARBA" id="ARBA00022729"/>
    </source>
</evidence>
<accession>A0A844ZNR8</accession>
<keyword evidence="5" id="KW-0812">Transmembrane</keyword>
<evidence type="ECO:0000259" key="11">
    <source>
        <dbReference type="Pfam" id="PF03895"/>
    </source>
</evidence>
<keyword evidence="7" id="KW-0653">Protein transport</keyword>
<dbReference type="SUPFAM" id="SSF101967">
    <property type="entry name" value="Adhesin YadA, collagen-binding domain"/>
    <property type="match status" value="1"/>
</dbReference>
<feature type="domain" description="Trimeric autotransporter adhesin YadA-like head" evidence="12">
    <location>
        <begin position="94"/>
        <end position="117"/>
    </location>
</feature>
<evidence type="ECO:0000256" key="10">
    <source>
        <dbReference type="SAM" id="SignalP"/>
    </source>
</evidence>
<keyword evidence="4" id="KW-1134">Transmembrane beta strand</keyword>
<comment type="subcellular location">
    <subcellularLocation>
        <location evidence="2">Cell outer membrane</location>
    </subcellularLocation>
    <subcellularLocation>
        <location evidence="1">Cell surface</location>
    </subcellularLocation>
</comment>
<evidence type="ECO:0000256" key="7">
    <source>
        <dbReference type="ARBA" id="ARBA00022927"/>
    </source>
</evidence>
<dbReference type="SUPFAM" id="SSF54523">
    <property type="entry name" value="Pili subunits"/>
    <property type="match status" value="1"/>
</dbReference>
<feature type="signal peptide" evidence="10">
    <location>
        <begin position="1"/>
        <end position="28"/>
    </location>
</feature>
<keyword evidence="14" id="KW-1185">Reference proteome</keyword>
<dbReference type="Gene3D" id="2.150.10.10">
    <property type="entry name" value="Serralysin-like metalloprotease, C-terminal"/>
    <property type="match status" value="2"/>
</dbReference>
<evidence type="ECO:0000313" key="13">
    <source>
        <dbReference type="EMBL" id="MXO89398.1"/>
    </source>
</evidence>